<keyword evidence="2 3" id="KW-0378">Hydrolase</keyword>
<feature type="binding site" evidence="2">
    <location>
        <position position="93"/>
    </location>
    <ligand>
        <name>Fe cation</name>
        <dbReference type="ChEBI" id="CHEBI:24875"/>
    </ligand>
</feature>
<reference evidence="3 4" key="1">
    <citation type="journal article" date="2019" name="Phytopathology">
        <title>A Novel Group of Rhizobium tumorigenes-Like Agrobacteria Associated with Crown Gall Disease of Rhododendron and Blueberry.</title>
        <authorList>
            <person name="Kuzmanovic N."/>
            <person name="Behrens P."/>
            <person name="Idczak E."/>
            <person name="Wagner S."/>
            <person name="Gotz M."/>
            <person name="Sproer C."/>
            <person name="Bunk B."/>
            <person name="Overmann J."/>
            <person name="Smalla K."/>
        </authorList>
    </citation>
    <scope>NUCLEOTIDE SEQUENCE [LARGE SCALE GENOMIC DNA]</scope>
    <source>
        <strain evidence="4">rho-6.2</strain>
    </source>
</reference>
<dbReference type="PANTHER" id="PTHR10458">
    <property type="entry name" value="PEPTIDE DEFORMYLASE"/>
    <property type="match status" value="1"/>
</dbReference>
<dbReference type="EMBL" id="CP117268">
    <property type="protein sequence ID" value="WFS25880.1"/>
    <property type="molecule type" value="Genomic_DNA"/>
</dbReference>
<dbReference type="NCBIfam" id="TIGR00079">
    <property type="entry name" value="pept_deformyl"/>
    <property type="match status" value="1"/>
</dbReference>
<comment type="cofactor">
    <cofactor evidence="2">
        <name>Fe(2+)</name>
        <dbReference type="ChEBI" id="CHEBI:29033"/>
    </cofactor>
    <text evidence="2">Binds 1 Fe(2+) ion.</text>
</comment>
<dbReference type="Pfam" id="PF01327">
    <property type="entry name" value="Pep_deformylase"/>
    <property type="match status" value="1"/>
</dbReference>
<dbReference type="InterPro" id="IPR036821">
    <property type="entry name" value="Peptide_deformylase_sf"/>
</dbReference>
<name>A0ABY8IS80_9HYPH</name>
<evidence type="ECO:0000256" key="1">
    <source>
        <dbReference type="ARBA" id="ARBA00010759"/>
    </source>
</evidence>
<dbReference type="RefSeq" id="WP_142832426.1">
    <property type="nucleotide sequence ID" value="NZ_CP117268.1"/>
</dbReference>
<dbReference type="EC" id="3.5.1.88" evidence="2"/>
<evidence type="ECO:0000256" key="2">
    <source>
        <dbReference type="HAMAP-Rule" id="MF_00163"/>
    </source>
</evidence>
<protein>
    <recommendedName>
        <fullName evidence="2">Peptide deformylase</fullName>
        <shortName evidence="2">PDF</shortName>
        <ecNumber evidence="2">3.5.1.88</ecNumber>
    </recommendedName>
    <alternativeName>
        <fullName evidence="2">Polypeptide deformylase</fullName>
    </alternativeName>
</protein>
<comment type="similarity">
    <text evidence="1 2">Belongs to the polypeptide deformylase family.</text>
</comment>
<evidence type="ECO:0000313" key="4">
    <source>
        <dbReference type="Proteomes" id="UP000318939"/>
    </source>
</evidence>
<feature type="active site" evidence="2">
    <location>
        <position position="136"/>
    </location>
</feature>
<dbReference type="NCBIfam" id="NF001159">
    <property type="entry name" value="PRK00150.1-3"/>
    <property type="match status" value="1"/>
</dbReference>
<comment type="catalytic activity">
    <reaction evidence="2">
        <text>N-terminal N-formyl-L-methionyl-[peptide] + H2O = N-terminal L-methionyl-[peptide] + formate</text>
        <dbReference type="Rhea" id="RHEA:24420"/>
        <dbReference type="Rhea" id="RHEA-COMP:10639"/>
        <dbReference type="Rhea" id="RHEA-COMP:10640"/>
        <dbReference type="ChEBI" id="CHEBI:15377"/>
        <dbReference type="ChEBI" id="CHEBI:15740"/>
        <dbReference type="ChEBI" id="CHEBI:49298"/>
        <dbReference type="ChEBI" id="CHEBI:64731"/>
        <dbReference type="EC" id="3.5.1.88"/>
    </reaction>
</comment>
<dbReference type="PANTHER" id="PTHR10458:SF22">
    <property type="entry name" value="PEPTIDE DEFORMYLASE"/>
    <property type="match status" value="1"/>
</dbReference>
<dbReference type="CDD" id="cd00487">
    <property type="entry name" value="Pep_deformylase"/>
    <property type="match status" value="1"/>
</dbReference>
<dbReference type="PRINTS" id="PR01576">
    <property type="entry name" value="PDEFORMYLASE"/>
</dbReference>
<comment type="function">
    <text evidence="2">Removes the formyl group from the N-terminal Met of newly synthesized proteins. Requires at least a dipeptide for an efficient rate of reaction. N-terminal L-methionine is a prerequisite for activity but the enzyme has broad specificity at other positions.</text>
</comment>
<keyword evidence="2" id="KW-0648">Protein biosynthesis</keyword>
<feature type="binding site" evidence="2">
    <location>
        <position position="135"/>
    </location>
    <ligand>
        <name>Fe cation</name>
        <dbReference type="ChEBI" id="CHEBI:24875"/>
    </ligand>
</feature>
<geneLocation type="plasmid" evidence="3 4">
    <name>unnamed1</name>
</geneLocation>
<dbReference type="SUPFAM" id="SSF56420">
    <property type="entry name" value="Peptide deformylase"/>
    <property type="match status" value="1"/>
</dbReference>
<sequence>MTIRTIITVPDPALRQVSRAVDPEAAETALLVDDMLETMYNASGAGLAAVQIGILKRVVVVDVARDAPRDPRVFINPVIVDASDECSTFREGCLSIPNTMVEVVRPAKITVEYDNLSGGREILEAEGVLATCLQHEIDHLNGTLITDHGEPVIIEPPVSA</sequence>
<dbReference type="HAMAP" id="MF_00163">
    <property type="entry name" value="Pep_deformylase"/>
    <property type="match status" value="1"/>
</dbReference>
<keyword evidence="4" id="KW-1185">Reference proteome</keyword>
<keyword evidence="3" id="KW-0614">Plasmid</keyword>
<organism evidence="3 4">
    <name type="scientific">Rhizobium rhododendri</name>
    <dbReference type="NCBI Taxonomy" id="2506430"/>
    <lineage>
        <taxon>Bacteria</taxon>
        <taxon>Pseudomonadati</taxon>
        <taxon>Pseudomonadota</taxon>
        <taxon>Alphaproteobacteria</taxon>
        <taxon>Hyphomicrobiales</taxon>
        <taxon>Rhizobiaceae</taxon>
        <taxon>Rhizobium/Agrobacterium group</taxon>
        <taxon>Rhizobium</taxon>
    </lineage>
</organism>
<gene>
    <name evidence="2 3" type="primary">def</name>
    <name evidence="3" type="ORF">PR018_20390</name>
</gene>
<dbReference type="PIRSF" id="PIRSF004749">
    <property type="entry name" value="Pep_def"/>
    <property type="match status" value="1"/>
</dbReference>
<keyword evidence="2" id="KW-0479">Metal-binding</keyword>
<feature type="binding site" evidence="2">
    <location>
        <position position="139"/>
    </location>
    <ligand>
        <name>Fe cation</name>
        <dbReference type="ChEBI" id="CHEBI:24875"/>
    </ligand>
</feature>
<dbReference type="GO" id="GO:0042586">
    <property type="term" value="F:peptide deformylase activity"/>
    <property type="evidence" value="ECO:0007669"/>
    <property type="project" value="UniProtKB-EC"/>
</dbReference>
<proteinExistence type="inferred from homology"/>
<evidence type="ECO:0000313" key="3">
    <source>
        <dbReference type="EMBL" id="WFS25880.1"/>
    </source>
</evidence>
<keyword evidence="2" id="KW-0408">Iron</keyword>
<dbReference type="Gene3D" id="3.90.45.10">
    <property type="entry name" value="Peptide deformylase"/>
    <property type="match status" value="1"/>
</dbReference>
<accession>A0ABY8IS80</accession>
<reference evidence="3 4" key="2">
    <citation type="journal article" date="2023" name="MicrobiologyOpen">
        <title>Genomics of the tumorigenes clade of the family Rhizobiaceae and description of Rhizobium rhododendri sp. nov.</title>
        <authorList>
            <person name="Kuzmanovic N."/>
            <person name="diCenzo G.C."/>
            <person name="Bunk B."/>
            <person name="Sproeer C."/>
            <person name="Fruehling A."/>
            <person name="Neumann-Schaal M."/>
            <person name="Overmann J."/>
            <person name="Smalla K."/>
        </authorList>
    </citation>
    <scope>NUCLEOTIDE SEQUENCE [LARGE SCALE GENOMIC DNA]</scope>
    <source>
        <strain evidence="4">rho-6.2</strain>
        <plasmid evidence="3 4">unnamed1</plasmid>
    </source>
</reference>
<dbReference type="InterPro" id="IPR023635">
    <property type="entry name" value="Peptide_deformylase"/>
</dbReference>
<dbReference type="Proteomes" id="UP000318939">
    <property type="component" value="Plasmid unnamed1"/>
</dbReference>